<accession>A0ABP4GYF8</accession>
<dbReference type="Pfam" id="PF05175">
    <property type="entry name" value="MTS"/>
    <property type="match status" value="1"/>
</dbReference>
<comment type="caution">
    <text evidence="7">The sequence shown here is derived from an EMBL/GenBank/DDBJ whole genome shotgun (WGS) entry which is preliminary data.</text>
</comment>
<dbReference type="EMBL" id="BAAALF010000054">
    <property type="protein sequence ID" value="GAA1240742.1"/>
    <property type="molecule type" value="Genomic_DNA"/>
</dbReference>
<dbReference type="Proteomes" id="UP001500037">
    <property type="component" value="Unassembled WGS sequence"/>
</dbReference>
<dbReference type="EC" id="2.1.1.297" evidence="1"/>
<dbReference type="InterPro" id="IPR004556">
    <property type="entry name" value="HemK-like"/>
</dbReference>
<reference evidence="8" key="1">
    <citation type="journal article" date="2019" name="Int. J. Syst. Evol. Microbiol.">
        <title>The Global Catalogue of Microorganisms (GCM) 10K type strain sequencing project: providing services to taxonomists for standard genome sequencing and annotation.</title>
        <authorList>
            <consortium name="The Broad Institute Genomics Platform"/>
            <consortium name="The Broad Institute Genome Sequencing Center for Infectious Disease"/>
            <person name="Wu L."/>
            <person name="Ma J."/>
        </authorList>
    </citation>
    <scope>NUCLEOTIDE SEQUENCE [LARGE SCALE GENOMIC DNA]</scope>
    <source>
        <strain evidence="8">JCM 13004</strain>
    </source>
</reference>
<evidence type="ECO:0000256" key="5">
    <source>
        <dbReference type="ARBA" id="ARBA00048391"/>
    </source>
</evidence>
<dbReference type="InterPro" id="IPR050320">
    <property type="entry name" value="N5-glutamine_MTase"/>
</dbReference>
<dbReference type="PANTHER" id="PTHR18895:SF74">
    <property type="entry name" value="MTRF1L RELEASE FACTOR GLUTAMINE METHYLTRANSFERASE"/>
    <property type="match status" value="1"/>
</dbReference>
<dbReference type="SUPFAM" id="SSF53335">
    <property type="entry name" value="S-adenosyl-L-methionine-dependent methyltransferases"/>
    <property type="match status" value="1"/>
</dbReference>
<keyword evidence="8" id="KW-1185">Reference proteome</keyword>
<keyword evidence="2" id="KW-0489">Methyltransferase</keyword>
<evidence type="ECO:0000313" key="7">
    <source>
        <dbReference type="EMBL" id="GAA1240742.1"/>
    </source>
</evidence>
<evidence type="ECO:0000256" key="1">
    <source>
        <dbReference type="ARBA" id="ARBA00012771"/>
    </source>
</evidence>
<name>A0ABP4GYF8_9ACTN</name>
<dbReference type="Gene3D" id="3.40.50.150">
    <property type="entry name" value="Vaccinia Virus protein VP39"/>
    <property type="match status" value="1"/>
</dbReference>
<proteinExistence type="predicted"/>
<dbReference type="InterPro" id="IPR029063">
    <property type="entry name" value="SAM-dependent_MTases_sf"/>
</dbReference>
<sequence length="279" mass="29035">MSVPSPSVPSPALSRSAVISRLRSAGCVFAEDEAELLITAATTPEELAAMVERRVVGLPLEHVLGWAEFCGLRISVDAGVFVPRPRTEFLVRQAAALTRPGAVVVDLCCGSGALGVALATLRERVELHAADIDPAAVACARRNVTAAGGRVYQGDLFEALPDTLRGRVDVLLANVPYVPSRDVGLLPPEAREYEALVALDGGEDGLAVLRRVLAGARRWLAPGGSLLVETSERQAPHAVEAFTRAALAARLAESEEFYATVVIGTAPVAADGATGAATG</sequence>
<evidence type="ECO:0000259" key="6">
    <source>
        <dbReference type="Pfam" id="PF05175"/>
    </source>
</evidence>
<evidence type="ECO:0000256" key="3">
    <source>
        <dbReference type="ARBA" id="ARBA00022679"/>
    </source>
</evidence>
<dbReference type="InterPro" id="IPR022446">
    <property type="entry name" value="MeTrfrase_put"/>
</dbReference>
<evidence type="ECO:0000256" key="4">
    <source>
        <dbReference type="ARBA" id="ARBA00022691"/>
    </source>
</evidence>
<gene>
    <name evidence="7" type="ORF">GCM10009665_34460</name>
</gene>
<evidence type="ECO:0000313" key="8">
    <source>
        <dbReference type="Proteomes" id="UP001500037"/>
    </source>
</evidence>
<dbReference type="PANTHER" id="PTHR18895">
    <property type="entry name" value="HEMK METHYLTRANSFERASE"/>
    <property type="match status" value="1"/>
</dbReference>
<dbReference type="RefSeq" id="WP_344442529.1">
    <property type="nucleotide sequence ID" value="NZ_BAAALF010000054.1"/>
</dbReference>
<dbReference type="NCBIfam" id="TIGR03704">
    <property type="entry name" value="PrmC_rel_meth"/>
    <property type="match status" value="1"/>
</dbReference>
<keyword evidence="4" id="KW-0949">S-adenosyl-L-methionine</keyword>
<comment type="catalytic activity">
    <reaction evidence="5">
        <text>L-glutaminyl-[peptide chain release factor] + S-adenosyl-L-methionine = N(5)-methyl-L-glutaminyl-[peptide chain release factor] + S-adenosyl-L-homocysteine + H(+)</text>
        <dbReference type="Rhea" id="RHEA:42896"/>
        <dbReference type="Rhea" id="RHEA-COMP:10271"/>
        <dbReference type="Rhea" id="RHEA-COMP:10272"/>
        <dbReference type="ChEBI" id="CHEBI:15378"/>
        <dbReference type="ChEBI" id="CHEBI:30011"/>
        <dbReference type="ChEBI" id="CHEBI:57856"/>
        <dbReference type="ChEBI" id="CHEBI:59789"/>
        <dbReference type="ChEBI" id="CHEBI:61891"/>
        <dbReference type="EC" id="2.1.1.297"/>
    </reaction>
</comment>
<dbReference type="CDD" id="cd02440">
    <property type="entry name" value="AdoMet_MTases"/>
    <property type="match status" value="1"/>
</dbReference>
<evidence type="ECO:0000256" key="2">
    <source>
        <dbReference type="ARBA" id="ARBA00022603"/>
    </source>
</evidence>
<dbReference type="InterPro" id="IPR007848">
    <property type="entry name" value="Small_mtfrase_dom"/>
</dbReference>
<dbReference type="NCBIfam" id="TIGR00536">
    <property type="entry name" value="hemK_fam"/>
    <property type="match status" value="1"/>
</dbReference>
<keyword evidence="3" id="KW-0808">Transferase</keyword>
<protein>
    <recommendedName>
        <fullName evidence="1">peptide chain release factor N(5)-glutamine methyltransferase</fullName>
        <ecNumber evidence="1">2.1.1.297</ecNumber>
    </recommendedName>
</protein>
<feature type="domain" description="Methyltransferase small" evidence="6">
    <location>
        <begin position="87"/>
        <end position="178"/>
    </location>
</feature>
<organism evidence="7 8">
    <name type="scientific">Kitasatospora nipponensis</name>
    <dbReference type="NCBI Taxonomy" id="258049"/>
    <lineage>
        <taxon>Bacteria</taxon>
        <taxon>Bacillati</taxon>
        <taxon>Actinomycetota</taxon>
        <taxon>Actinomycetes</taxon>
        <taxon>Kitasatosporales</taxon>
        <taxon>Streptomycetaceae</taxon>
        <taxon>Kitasatospora</taxon>
    </lineage>
</organism>